<dbReference type="OrthoDB" id="75754at2759"/>
<comment type="function">
    <text evidence="2">Component of the FACT complex, a general chromatin factor that acts to reorganize nucleosomes. The FACT complex is involved in multiple processes that require DNA as a template such as mRNA elongation, DNA replication and DNA repair. During transcription elongation the FACT complex acts as a histone chaperone that both destabilizes and restores nucleosomal structure. It facilitates the passage of RNA polymerase II and transcription by promoting the dissociation of one histone H2A-H2B dimer from the nucleosome, then subsequently promotes the reestablishment of the nucleosome following the passage of RNA polymerase II.</text>
</comment>
<dbReference type="PANTHER" id="PTHR45849:SF3">
    <property type="entry name" value="HISTONE CHAPERONE RTT106"/>
    <property type="match status" value="1"/>
</dbReference>
<dbReference type="Pfam" id="PF08512">
    <property type="entry name" value="Rttp106-like_middle"/>
    <property type="match status" value="1"/>
</dbReference>
<feature type="compositionally biased region" description="Acidic residues" evidence="3">
    <location>
        <begin position="421"/>
        <end position="463"/>
    </location>
</feature>
<dbReference type="InterPro" id="IPR050454">
    <property type="entry name" value="RTT106/SSRP1_HistChap/FACT"/>
</dbReference>
<protein>
    <recommendedName>
        <fullName evidence="4">Histone chaperone RTT106/FACT complex subunit SPT16-like middle domain-containing protein</fullName>
    </recommendedName>
</protein>
<feature type="compositionally biased region" description="Low complexity" evidence="3">
    <location>
        <begin position="410"/>
        <end position="420"/>
    </location>
</feature>
<feature type="domain" description="Histone chaperone RTT106/FACT complex subunit SPT16-like middle" evidence="4">
    <location>
        <begin position="260"/>
        <end position="377"/>
    </location>
</feature>
<feature type="region of interest" description="Disordered" evidence="3">
    <location>
        <begin position="377"/>
        <end position="475"/>
    </location>
</feature>
<evidence type="ECO:0000259" key="4">
    <source>
        <dbReference type="SMART" id="SM01287"/>
    </source>
</evidence>
<evidence type="ECO:0000313" key="6">
    <source>
        <dbReference type="Proteomes" id="UP000757232"/>
    </source>
</evidence>
<dbReference type="SMART" id="SM01287">
    <property type="entry name" value="Rtt106"/>
    <property type="match status" value="1"/>
</dbReference>
<evidence type="ECO:0000256" key="1">
    <source>
        <dbReference type="ARBA" id="ARBA00006159"/>
    </source>
</evidence>
<feature type="compositionally biased region" description="Basic and acidic residues" evidence="3">
    <location>
        <begin position="377"/>
        <end position="401"/>
    </location>
</feature>
<evidence type="ECO:0000256" key="3">
    <source>
        <dbReference type="SAM" id="MobiDB-lite"/>
    </source>
</evidence>
<keyword evidence="6" id="KW-1185">Reference proteome</keyword>
<accession>A0A9Q5N8S9</accession>
<comment type="similarity">
    <text evidence="1">Belongs to the RTT106 family.</text>
</comment>
<evidence type="ECO:0000313" key="5">
    <source>
        <dbReference type="EMBL" id="OCB87993.1"/>
    </source>
</evidence>
<dbReference type="InterPro" id="IPR011993">
    <property type="entry name" value="PH-like_dom_sf"/>
</dbReference>
<organism evidence="5 6">
    <name type="scientific">Sanghuangporus baumii</name>
    <name type="common">Phellinus baumii</name>
    <dbReference type="NCBI Taxonomy" id="108892"/>
    <lineage>
        <taxon>Eukaryota</taxon>
        <taxon>Fungi</taxon>
        <taxon>Dikarya</taxon>
        <taxon>Basidiomycota</taxon>
        <taxon>Agaricomycotina</taxon>
        <taxon>Agaricomycetes</taxon>
        <taxon>Hymenochaetales</taxon>
        <taxon>Hymenochaetaceae</taxon>
        <taxon>Sanghuangporus</taxon>
    </lineage>
</organism>
<dbReference type="GO" id="GO:0042393">
    <property type="term" value="F:histone binding"/>
    <property type="evidence" value="ECO:0007669"/>
    <property type="project" value="TreeGrafter"/>
</dbReference>
<dbReference type="Proteomes" id="UP000757232">
    <property type="component" value="Unassembled WGS sequence"/>
</dbReference>
<feature type="region of interest" description="Disordered" evidence="3">
    <location>
        <begin position="330"/>
        <end position="349"/>
    </location>
</feature>
<proteinExistence type="inferred from homology"/>
<evidence type="ECO:0000256" key="2">
    <source>
        <dbReference type="ARBA" id="ARBA00025370"/>
    </source>
</evidence>
<dbReference type="Gene3D" id="2.30.29.30">
    <property type="entry name" value="Pleckstrin-homology domain (PH domain)/Phosphotyrosine-binding domain (PTB)"/>
    <property type="match status" value="1"/>
</dbReference>
<dbReference type="SUPFAM" id="SSF50729">
    <property type="entry name" value="PH domain-like"/>
    <property type="match status" value="1"/>
</dbReference>
<reference evidence="5" key="1">
    <citation type="submission" date="2016-06" db="EMBL/GenBank/DDBJ databases">
        <title>Draft Genome sequence of the fungus Inonotus baumii.</title>
        <authorList>
            <person name="Zhu H."/>
            <person name="Lin W."/>
        </authorList>
    </citation>
    <scope>NUCLEOTIDE SEQUENCE</scope>
    <source>
        <strain evidence="5">821</strain>
    </source>
</reference>
<feature type="compositionally biased region" description="Acidic residues" evidence="3">
    <location>
        <begin position="333"/>
        <end position="349"/>
    </location>
</feature>
<name>A0A9Q5N8S9_SANBA</name>
<feature type="region of interest" description="Disordered" evidence="3">
    <location>
        <begin position="60"/>
        <end position="90"/>
    </location>
</feature>
<comment type="caution">
    <text evidence="5">The sequence shown here is derived from an EMBL/GenBank/DDBJ whole genome shotgun (WGS) entry which is preliminary data.</text>
</comment>
<dbReference type="EMBL" id="LNZH02000186">
    <property type="protein sequence ID" value="OCB87993.1"/>
    <property type="molecule type" value="Genomic_DNA"/>
</dbReference>
<dbReference type="GO" id="GO:0031491">
    <property type="term" value="F:nucleosome binding"/>
    <property type="evidence" value="ECO:0007669"/>
    <property type="project" value="TreeGrafter"/>
</dbReference>
<sequence length="511" mass="54987">MSLPSVLSDLLMSFDIFTRDKLDTLVRFCAGGACPTRIAGHANAWASGQSRLQQRLAQLDPSTGDKRPRADDDENGAAGGSLTNGNGVANKKPKLAATAEDGVHDTESLFTLHSLSITAPIRKKVDISITSEAIRLTNPTNGNLEARIPLSIVKRAFIASNLGKNKNKEQWAVTLISADTYDKKGDAASQAQLAFNVDKSVPGGKDGFKTTAGADTQQELHAKGDETLPLLQAFLSHLPPHIKVCVADRGSQAFRSSSGQPYVGAYLGAKEGALCFLPQGILWANARPCEFYALEDLAPDSDTPGMGGVKTLSATGRTFSVFVRRKVIPSPDAGDEEASDYDEAEEGEETEFAMIDGRESENVNAWIRKYRSQFGRPRDVKGKGKARADPQDEEVMQRNDDSDASDEDYAAPSESDGGEPSSDDESSNDDDSTQTVEEEEVEGTDEEGVNTDDEDNGDEEEELDPARHPLLRPGAMPKMSKAAIEAAITMVIQDALDEEDDGGDEEVDELE</sequence>
<dbReference type="AlphaFoldDB" id="A0A9Q5N8S9"/>
<dbReference type="InterPro" id="IPR013719">
    <property type="entry name" value="RTT106/SPT16-like_middle_dom"/>
</dbReference>
<dbReference type="PANTHER" id="PTHR45849">
    <property type="entry name" value="FACT COMPLEX SUBUNIT SSRP1"/>
    <property type="match status" value="1"/>
</dbReference>
<gene>
    <name evidence="5" type="ORF">A7U60_g4951</name>
</gene>